<protein>
    <submittedName>
        <fullName evidence="3">Uncharacterized protein</fullName>
    </submittedName>
</protein>
<feature type="region of interest" description="Disordered" evidence="1">
    <location>
        <begin position="1"/>
        <end position="22"/>
    </location>
</feature>
<evidence type="ECO:0000313" key="3">
    <source>
        <dbReference type="EMBL" id="SAK47231.1"/>
    </source>
</evidence>
<dbReference type="RefSeq" id="WP_061173637.1">
    <property type="nucleotide sequence ID" value="NZ_FCOE02000003.1"/>
</dbReference>
<sequence length="109" mass="10844">MASRKQNSTRSHGDAPVPAGAWAWVGDPANQKTLRFLGAAIAGAVALLVTAGVIGRSEKAPEARHENASQPVAHKATSPTIQNAVAASGGAATNVLGDGNQISIGAGKP</sequence>
<comment type="caution">
    <text evidence="3">The sequence shown here is derived from an EMBL/GenBank/DDBJ whole genome shotgun (WGS) entry which is preliminary data.</text>
</comment>
<accession>A0A157ZP16</accession>
<name>A0A157ZP16_9BURK</name>
<organism evidence="3 4">
    <name type="scientific">Caballeronia pedi</name>
    <dbReference type="NCBI Taxonomy" id="1777141"/>
    <lineage>
        <taxon>Bacteria</taxon>
        <taxon>Pseudomonadati</taxon>
        <taxon>Pseudomonadota</taxon>
        <taxon>Betaproteobacteria</taxon>
        <taxon>Burkholderiales</taxon>
        <taxon>Burkholderiaceae</taxon>
        <taxon>Caballeronia</taxon>
    </lineage>
</organism>
<proteinExistence type="predicted"/>
<feature type="compositionally biased region" description="Polar residues" evidence="1">
    <location>
        <begin position="1"/>
        <end position="10"/>
    </location>
</feature>
<keyword evidence="2" id="KW-0812">Transmembrane</keyword>
<dbReference type="AlphaFoldDB" id="A0A157ZP16"/>
<feature type="region of interest" description="Disordered" evidence="1">
    <location>
        <begin position="59"/>
        <end position="78"/>
    </location>
</feature>
<dbReference type="Proteomes" id="UP000054911">
    <property type="component" value="Unassembled WGS sequence"/>
</dbReference>
<keyword evidence="4" id="KW-1185">Reference proteome</keyword>
<feature type="transmembrane region" description="Helical" evidence="2">
    <location>
        <begin position="34"/>
        <end position="54"/>
    </location>
</feature>
<gene>
    <name evidence="3" type="ORF">AWB80_01078</name>
</gene>
<keyword evidence="2" id="KW-0472">Membrane</keyword>
<reference evidence="3" key="1">
    <citation type="submission" date="2016-01" db="EMBL/GenBank/DDBJ databases">
        <authorList>
            <person name="Peeters C."/>
        </authorList>
    </citation>
    <scope>NUCLEOTIDE SEQUENCE [LARGE SCALE GENOMIC DNA]</scope>
    <source>
        <strain evidence="3">LMG 29323</strain>
    </source>
</reference>
<keyword evidence="2" id="KW-1133">Transmembrane helix</keyword>
<evidence type="ECO:0000256" key="1">
    <source>
        <dbReference type="SAM" id="MobiDB-lite"/>
    </source>
</evidence>
<evidence type="ECO:0000313" key="4">
    <source>
        <dbReference type="Proteomes" id="UP000054911"/>
    </source>
</evidence>
<evidence type="ECO:0000256" key="2">
    <source>
        <dbReference type="SAM" id="Phobius"/>
    </source>
</evidence>
<dbReference type="EMBL" id="FCOE02000003">
    <property type="protein sequence ID" value="SAK47231.1"/>
    <property type="molecule type" value="Genomic_DNA"/>
</dbReference>